<sequence>MVIKLLGYHGTDISNKDNILKNGFKYKKFNKNIKENRMPCDLGNGIYFYISNEFLPSPAKMQLNMLNYIQVLQKSDCF</sequence>
<protein>
    <submittedName>
        <fullName evidence="1">Uncharacterized protein</fullName>
    </submittedName>
</protein>
<evidence type="ECO:0000313" key="1">
    <source>
        <dbReference type="EMBL" id="MBO1919769.1"/>
    </source>
</evidence>
<dbReference type="AlphaFoldDB" id="A0A939NBX2"/>
<organism evidence="1">
    <name type="scientific">Staphylococcus xylosus</name>
    <dbReference type="NCBI Taxonomy" id="1288"/>
    <lineage>
        <taxon>Bacteria</taxon>
        <taxon>Bacillati</taxon>
        <taxon>Bacillota</taxon>
        <taxon>Bacilli</taxon>
        <taxon>Bacillales</taxon>
        <taxon>Staphylococcaceae</taxon>
        <taxon>Staphylococcus</taxon>
    </lineage>
</organism>
<dbReference type="EMBL" id="JAGETT010000009">
    <property type="protein sequence ID" value="MBO1919769.1"/>
    <property type="molecule type" value="Genomic_DNA"/>
</dbReference>
<dbReference type="Gene3D" id="3.90.228.10">
    <property type="match status" value="1"/>
</dbReference>
<accession>A0A939NBX2</accession>
<comment type="caution">
    <text evidence="1">The sequence shown here is derived from an EMBL/GenBank/DDBJ whole genome shotgun (WGS) entry which is preliminary data.</text>
</comment>
<reference evidence="1" key="1">
    <citation type="submission" date="2021-03" db="EMBL/GenBank/DDBJ databases">
        <title>Molecular epidemiology and mechanisms of colistin and carbapenem resistance in Enterobacteriaceae from clinical isolates, the environment and porcine samples in Pretoria, South Africa.</title>
        <authorList>
            <person name="Bogoshi D."/>
            <person name="Mbelle N.M."/>
            <person name="Naidoo V."/>
            <person name="Osei Sekyere J."/>
        </authorList>
    </citation>
    <scope>NUCLEOTIDE SEQUENCE</scope>
    <source>
        <strain evidence="1">ESB009</strain>
    </source>
</reference>
<name>A0A939NBX2_STAXY</name>
<gene>
    <name evidence="1" type="ORF">J4710_02265</name>
</gene>
<proteinExistence type="predicted"/>
<dbReference type="SUPFAM" id="SSF56399">
    <property type="entry name" value="ADP-ribosylation"/>
    <property type="match status" value="1"/>
</dbReference>